<dbReference type="STRING" id="55802.TBCH5v1_2573"/>
<dbReference type="PATRIC" id="fig|55802.8.peg.2558"/>
<dbReference type="GeneID" id="26137782"/>
<name>A0A0S1XFG5_THEBA</name>
<proteinExistence type="predicted"/>
<sequence length="114" mass="12976">MLGDEKRFYAEFEDADNIPVELDADKTSDLIKFGKKVHICAISVSHGNDDYVIVKLRKEEDTRPFWKHKFYKGLNGQVFFLPVPKNGVSKLVIEIEPKTGTTITDSVLVNISYI</sequence>
<reference evidence="1 2" key="1">
    <citation type="journal article" date="2016" name="Genome Announc.">
        <title>Complete genome sequence of the hyperthermophilic and piezophilic archaeon Thermococcus barophilus Ch5, capable of growth at the expense of hydrogenogenesis from carbon monoxide and formate.</title>
        <authorList>
            <person name="Oger P."/>
            <person name="Sokolova T.G."/>
            <person name="Kozhevnikova D.A."/>
            <person name="Taranov E.A."/>
            <person name="Vannier P."/>
            <person name="Lee H.S."/>
            <person name="Kwon K.K."/>
            <person name="Kang S.G."/>
            <person name="Lee J.H."/>
            <person name="Bonch-Osmolovskaya E.A."/>
            <person name="Lebedinsky A.V."/>
        </authorList>
    </citation>
    <scope>NUCLEOTIDE SEQUENCE [LARGE SCALE GENOMIC DNA]</scope>
    <source>
        <strain evidence="2">Ch5</strain>
    </source>
</reference>
<evidence type="ECO:0000313" key="1">
    <source>
        <dbReference type="EMBL" id="ALM76462.1"/>
    </source>
</evidence>
<evidence type="ECO:0000313" key="2">
    <source>
        <dbReference type="Proteomes" id="UP000066042"/>
    </source>
</evidence>
<accession>A0A0S1XFG5</accession>
<organism evidence="1 2">
    <name type="scientific">Thermococcus barophilus</name>
    <dbReference type="NCBI Taxonomy" id="55802"/>
    <lineage>
        <taxon>Archaea</taxon>
        <taxon>Methanobacteriati</taxon>
        <taxon>Methanobacteriota</taxon>
        <taxon>Thermococci</taxon>
        <taxon>Thermococcales</taxon>
        <taxon>Thermococcaceae</taxon>
        <taxon>Thermococcus</taxon>
    </lineage>
</organism>
<dbReference type="AlphaFoldDB" id="A0A0S1XFG5"/>
<protein>
    <submittedName>
        <fullName evidence="1">Uncharacterized protein</fullName>
    </submittedName>
</protein>
<dbReference type="RefSeq" id="WP_056934841.1">
    <property type="nucleotide sequence ID" value="NZ_CP013050.1"/>
</dbReference>
<dbReference type="EMBL" id="CP013050">
    <property type="protein sequence ID" value="ALM76462.1"/>
    <property type="molecule type" value="Genomic_DNA"/>
</dbReference>
<dbReference type="Proteomes" id="UP000066042">
    <property type="component" value="Chromosome"/>
</dbReference>
<gene>
    <name evidence="1" type="ORF">TBCH5v1_2573</name>
</gene>